<dbReference type="EMBL" id="CABIJS010000703">
    <property type="protein sequence ID" value="VUZ56415.1"/>
    <property type="molecule type" value="Genomic_DNA"/>
</dbReference>
<dbReference type="GO" id="GO:0005774">
    <property type="term" value="C:vacuolar membrane"/>
    <property type="evidence" value="ECO:0007669"/>
    <property type="project" value="TreeGrafter"/>
</dbReference>
<dbReference type="PANTHER" id="PTHR22950">
    <property type="entry name" value="AMINO ACID TRANSPORTER"/>
    <property type="match status" value="1"/>
</dbReference>
<dbReference type="Proteomes" id="UP000321570">
    <property type="component" value="Unassembled WGS sequence"/>
</dbReference>
<comment type="subcellular location">
    <subcellularLocation>
        <location evidence="1">Membrane</location>
        <topology evidence="1">Multi-pass membrane protein</topology>
    </subcellularLocation>
</comment>
<evidence type="ECO:0000256" key="4">
    <source>
        <dbReference type="ARBA" id="ARBA00023136"/>
    </source>
</evidence>
<feature type="transmembrane region" description="Helical" evidence="5">
    <location>
        <begin position="174"/>
        <end position="190"/>
    </location>
</feature>
<evidence type="ECO:0000259" key="6">
    <source>
        <dbReference type="Pfam" id="PF01490"/>
    </source>
</evidence>
<evidence type="ECO:0000313" key="7">
    <source>
        <dbReference type="EMBL" id="VUZ56415.1"/>
    </source>
</evidence>
<evidence type="ECO:0000256" key="5">
    <source>
        <dbReference type="SAM" id="Phobius"/>
    </source>
</evidence>
<feature type="transmembrane region" description="Helical" evidence="5">
    <location>
        <begin position="270"/>
        <end position="296"/>
    </location>
</feature>
<dbReference type="Pfam" id="PF01490">
    <property type="entry name" value="Aa_trans"/>
    <property type="match status" value="1"/>
</dbReference>
<keyword evidence="4 5" id="KW-0472">Membrane</keyword>
<dbReference type="InterPro" id="IPR013057">
    <property type="entry name" value="AA_transpt_TM"/>
</dbReference>
<dbReference type="PANTHER" id="PTHR22950:SF349">
    <property type="entry name" value="AMINO ACID TRANSPORTER TRANSMEMBRANE DOMAIN-CONTAINING PROTEIN"/>
    <property type="match status" value="1"/>
</dbReference>
<sequence>MMPSYGTINEIERIDEAHAEVEINDEEEGVQVEFSRKNTSTGSALFNFLKGNIGTGILALPIAFKHSGLWLGFFLLLFYSILSTYVMHQMLRITEEVTVKNGLDRTKIDYSEAVFNIIKHGPQSLQRFKGIAKHTINAFLILTQIGFCCIYVLFVSQNIKYFIEVIWPTFNANLYLIGFLVTLPLILLNMRVSLRANAIPSALALMAMVIGLGLIFIYLFTTGLKDMSSLPAVSNSFEQVLSALGIFIFTFEGIALTLPIRNRMREPDQFVSTFGVLNVTMVITTCLCVTVGFFGYLHFGDDILGSITYNIPNTPAIYAMVKPLFIFAIFLTYLLQFYVPALIFGRLMMKIPCHRAASPRRQSVYRKLMRASLVLLTYAIAMLVPHLDLMVSLLGAISSSVLAILAPPILEIIHCWPEKEQIPWFYIKIVAKNGLLISVGVFSAVFGTIATAFEIFGVMWQ</sequence>
<accession>A0A564ZA82</accession>
<feature type="domain" description="Amino acid transporter transmembrane" evidence="6">
    <location>
        <begin position="38"/>
        <end position="451"/>
    </location>
</feature>
<name>A0A564ZA82_HYMDI</name>
<keyword evidence="8" id="KW-1185">Reference proteome</keyword>
<feature type="transmembrane region" description="Helical" evidence="5">
    <location>
        <begin position="434"/>
        <end position="460"/>
    </location>
</feature>
<gene>
    <name evidence="7" type="ORF">WMSIL1_LOCUS14048</name>
</gene>
<feature type="transmembrane region" description="Helical" evidence="5">
    <location>
        <begin position="44"/>
        <end position="63"/>
    </location>
</feature>
<evidence type="ECO:0000256" key="1">
    <source>
        <dbReference type="ARBA" id="ARBA00004141"/>
    </source>
</evidence>
<feature type="transmembrane region" description="Helical" evidence="5">
    <location>
        <begin position="136"/>
        <end position="154"/>
    </location>
</feature>
<feature type="transmembrane region" description="Helical" evidence="5">
    <location>
        <begin position="69"/>
        <end position="87"/>
    </location>
</feature>
<evidence type="ECO:0000256" key="3">
    <source>
        <dbReference type="ARBA" id="ARBA00022989"/>
    </source>
</evidence>
<feature type="transmembrane region" description="Helical" evidence="5">
    <location>
        <begin position="393"/>
        <end position="413"/>
    </location>
</feature>
<dbReference type="GO" id="GO:0015179">
    <property type="term" value="F:L-amino acid transmembrane transporter activity"/>
    <property type="evidence" value="ECO:0007669"/>
    <property type="project" value="TreeGrafter"/>
</dbReference>
<keyword evidence="3 5" id="KW-1133">Transmembrane helix</keyword>
<dbReference type="AlphaFoldDB" id="A0A564ZA82"/>
<keyword evidence="2 5" id="KW-0812">Transmembrane</keyword>
<protein>
    <recommendedName>
        <fullName evidence="6">Amino acid transporter transmembrane domain-containing protein</fullName>
    </recommendedName>
</protein>
<evidence type="ECO:0000313" key="8">
    <source>
        <dbReference type="Proteomes" id="UP000321570"/>
    </source>
</evidence>
<reference evidence="7 8" key="1">
    <citation type="submission" date="2019-07" db="EMBL/GenBank/DDBJ databases">
        <authorList>
            <person name="Jastrzebski P J."/>
            <person name="Paukszto L."/>
            <person name="Jastrzebski P J."/>
        </authorList>
    </citation>
    <scope>NUCLEOTIDE SEQUENCE [LARGE SCALE GENOMIC DNA]</scope>
    <source>
        <strain evidence="7 8">WMS-il1</strain>
    </source>
</reference>
<feature type="transmembrane region" description="Helical" evidence="5">
    <location>
        <begin position="202"/>
        <end position="220"/>
    </location>
</feature>
<feature type="transmembrane region" description="Helical" evidence="5">
    <location>
        <begin position="240"/>
        <end position="258"/>
    </location>
</feature>
<feature type="transmembrane region" description="Helical" evidence="5">
    <location>
        <begin position="324"/>
        <end position="347"/>
    </location>
</feature>
<evidence type="ECO:0000256" key="2">
    <source>
        <dbReference type="ARBA" id="ARBA00022692"/>
    </source>
</evidence>
<feature type="transmembrane region" description="Helical" evidence="5">
    <location>
        <begin position="368"/>
        <end position="387"/>
    </location>
</feature>
<organism evidence="7 8">
    <name type="scientific">Hymenolepis diminuta</name>
    <name type="common">Rat tapeworm</name>
    <dbReference type="NCBI Taxonomy" id="6216"/>
    <lineage>
        <taxon>Eukaryota</taxon>
        <taxon>Metazoa</taxon>
        <taxon>Spiralia</taxon>
        <taxon>Lophotrochozoa</taxon>
        <taxon>Platyhelminthes</taxon>
        <taxon>Cestoda</taxon>
        <taxon>Eucestoda</taxon>
        <taxon>Cyclophyllidea</taxon>
        <taxon>Hymenolepididae</taxon>
        <taxon>Hymenolepis</taxon>
    </lineage>
</organism>
<proteinExistence type="predicted"/>